<dbReference type="Gene3D" id="3.40.630.30">
    <property type="match status" value="1"/>
</dbReference>
<evidence type="ECO:0000259" key="1">
    <source>
        <dbReference type="PROSITE" id="PS51186"/>
    </source>
</evidence>
<accession>A0A833RGK8</accession>
<dbReference type="PANTHER" id="PTHR46067:SF27">
    <property type="entry name" value="ACYL-COA N-ACYLTRANSFERASES (NAT) SUPERFAMILY PROTEIN"/>
    <property type="match status" value="1"/>
</dbReference>
<dbReference type="SUPFAM" id="SSF55729">
    <property type="entry name" value="Acyl-CoA N-acyltransferases (Nat)"/>
    <property type="match status" value="1"/>
</dbReference>
<gene>
    <name evidence="2" type="ORF">FCM35_KLT16508</name>
</gene>
<feature type="domain" description="N-acetyltransferase" evidence="1">
    <location>
        <begin position="5"/>
        <end position="165"/>
    </location>
</feature>
<evidence type="ECO:0000313" key="3">
    <source>
        <dbReference type="Proteomes" id="UP000623129"/>
    </source>
</evidence>
<dbReference type="Proteomes" id="UP000623129">
    <property type="component" value="Unassembled WGS sequence"/>
</dbReference>
<keyword evidence="3" id="KW-1185">Reference proteome</keyword>
<dbReference type="Pfam" id="PF13302">
    <property type="entry name" value="Acetyltransf_3"/>
    <property type="match status" value="1"/>
</dbReference>
<organism evidence="2 3">
    <name type="scientific">Carex littledalei</name>
    <dbReference type="NCBI Taxonomy" id="544730"/>
    <lineage>
        <taxon>Eukaryota</taxon>
        <taxon>Viridiplantae</taxon>
        <taxon>Streptophyta</taxon>
        <taxon>Embryophyta</taxon>
        <taxon>Tracheophyta</taxon>
        <taxon>Spermatophyta</taxon>
        <taxon>Magnoliopsida</taxon>
        <taxon>Liliopsida</taxon>
        <taxon>Poales</taxon>
        <taxon>Cyperaceae</taxon>
        <taxon>Cyperoideae</taxon>
        <taxon>Cariceae</taxon>
        <taxon>Carex</taxon>
        <taxon>Carex subgen. Euthyceras</taxon>
    </lineage>
</organism>
<dbReference type="PANTHER" id="PTHR46067">
    <property type="entry name" value="ACYL-COA N-ACYLTRANSFERASES (NAT) SUPERFAMILY PROTEIN"/>
    <property type="match status" value="1"/>
</dbReference>
<dbReference type="GO" id="GO:0016747">
    <property type="term" value="F:acyltransferase activity, transferring groups other than amino-acyl groups"/>
    <property type="evidence" value="ECO:0007669"/>
    <property type="project" value="InterPro"/>
</dbReference>
<reference evidence="2" key="1">
    <citation type="submission" date="2020-01" db="EMBL/GenBank/DDBJ databases">
        <title>Genome sequence of Kobresia littledalei, the first chromosome-level genome in the family Cyperaceae.</title>
        <authorList>
            <person name="Qu G."/>
        </authorList>
    </citation>
    <scope>NUCLEOTIDE SEQUENCE</scope>
    <source>
        <strain evidence="2">C.B.Clarke</strain>
        <tissue evidence="2">Leaf</tissue>
    </source>
</reference>
<dbReference type="EMBL" id="SWLB01000004">
    <property type="protein sequence ID" value="KAF3339037.1"/>
    <property type="molecule type" value="Genomic_DNA"/>
</dbReference>
<proteinExistence type="predicted"/>
<keyword evidence="2" id="KW-0808">Transferase</keyword>
<dbReference type="InterPro" id="IPR000182">
    <property type="entry name" value="GNAT_dom"/>
</dbReference>
<name>A0A833RGK8_9POAL</name>
<dbReference type="OrthoDB" id="630895at2759"/>
<comment type="caution">
    <text evidence="2">The sequence shown here is derived from an EMBL/GenBank/DDBJ whole genome shotgun (WGS) entry which is preliminary data.</text>
</comment>
<evidence type="ECO:0000313" key="2">
    <source>
        <dbReference type="EMBL" id="KAF3339037.1"/>
    </source>
</evidence>
<protein>
    <submittedName>
        <fullName evidence="2">N-acetyltransferase p20</fullName>
    </submittedName>
</protein>
<dbReference type="InterPro" id="IPR016181">
    <property type="entry name" value="Acyl_CoA_acyltransferase"/>
</dbReference>
<dbReference type="PROSITE" id="PS51186">
    <property type="entry name" value="GNAT"/>
    <property type="match status" value="1"/>
</dbReference>
<sequence>MNPEVTLRPFDLADLDDFYAWASDDLVSVWCCFDTYTNKEDLLNFMKRFVLPHPWMRAICYYGRPVGAIVVTPHRGEAQCRGELGYMLATQYWGKGIVTKAVQLVLRTVFEDLKDIERIEALVNLENVRSQRVLEKSGFTKDGVLRKYLIHKGKVKDIVLYSFISTDPLE</sequence>
<dbReference type="AlphaFoldDB" id="A0A833RGK8"/>